<dbReference type="Gene3D" id="1.10.260.40">
    <property type="entry name" value="lambda repressor-like DNA-binding domains"/>
    <property type="match status" value="1"/>
</dbReference>
<dbReference type="Pfam" id="PF13377">
    <property type="entry name" value="Peripla_BP_3"/>
    <property type="match status" value="1"/>
</dbReference>
<evidence type="ECO:0000256" key="2">
    <source>
        <dbReference type="ARBA" id="ARBA00023125"/>
    </source>
</evidence>
<reference evidence="5 6" key="1">
    <citation type="submission" date="2020-07" db="EMBL/GenBank/DDBJ databases">
        <title>Sequencing the genomes of 1000 actinobacteria strains.</title>
        <authorList>
            <person name="Klenk H.-P."/>
        </authorList>
    </citation>
    <scope>NUCLEOTIDE SEQUENCE [LARGE SCALE GENOMIC DNA]</scope>
    <source>
        <strain evidence="5 6">DSM 102047</strain>
    </source>
</reference>
<dbReference type="RefSeq" id="WP_218847219.1">
    <property type="nucleotide sequence ID" value="NZ_JACBYQ010000002.1"/>
</dbReference>
<evidence type="ECO:0000256" key="3">
    <source>
        <dbReference type="ARBA" id="ARBA00023163"/>
    </source>
</evidence>
<dbReference type="InterPro" id="IPR010982">
    <property type="entry name" value="Lambda_DNA-bd_dom_sf"/>
</dbReference>
<gene>
    <name evidence="5" type="ORF">FHU41_002586</name>
</gene>
<dbReference type="SUPFAM" id="SSF53822">
    <property type="entry name" value="Periplasmic binding protein-like I"/>
    <property type="match status" value="1"/>
</dbReference>
<dbReference type="SMART" id="SM00354">
    <property type="entry name" value="HTH_LACI"/>
    <property type="match status" value="1"/>
</dbReference>
<evidence type="ECO:0000313" key="6">
    <source>
        <dbReference type="Proteomes" id="UP000521748"/>
    </source>
</evidence>
<accession>A0A7Y9S8U2</accession>
<keyword evidence="6" id="KW-1185">Reference proteome</keyword>
<dbReference type="InterPro" id="IPR000843">
    <property type="entry name" value="HTH_LacI"/>
</dbReference>
<proteinExistence type="predicted"/>
<dbReference type="AlphaFoldDB" id="A0A7Y9S8U2"/>
<dbReference type="EMBL" id="JACBYQ010000002">
    <property type="protein sequence ID" value="NYE96336.1"/>
    <property type="molecule type" value="Genomic_DNA"/>
</dbReference>
<name>A0A7Y9S8U2_9MICC</name>
<dbReference type="Proteomes" id="UP000521748">
    <property type="component" value="Unassembled WGS sequence"/>
</dbReference>
<dbReference type="PANTHER" id="PTHR30146">
    <property type="entry name" value="LACI-RELATED TRANSCRIPTIONAL REPRESSOR"/>
    <property type="match status" value="1"/>
</dbReference>
<evidence type="ECO:0000256" key="1">
    <source>
        <dbReference type="ARBA" id="ARBA00023015"/>
    </source>
</evidence>
<dbReference type="Gene3D" id="3.40.50.2300">
    <property type="match status" value="2"/>
</dbReference>
<dbReference type="Pfam" id="PF00356">
    <property type="entry name" value="LacI"/>
    <property type="match status" value="1"/>
</dbReference>
<evidence type="ECO:0000313" key="5">
    <source>
        <dbReference type="EMBL" id="NYE96336.1"/>
    </source>
</evidence>
<keyword evidence="1" id="KW-0805">Transcription regulation</keyword>
<dbReference type="PROSITE" id="PS50932">
    <property type="entry name" value="HTH_LACI_2"/>
    <property type="match status" value="1"/>
</dbReference>
<dbReference type="InterPro" id="IPR028082">
    <property type="entry name" value="Peripla_BP_I"/>
</dbReference>
<dbReference type="GO" id="GO:0000976">
    <property type="term" value="F:transcription cis-regulatory region binding"/>
    <property type="evidence" value="ECO:0007669"/>
    <property type="project" value="TreeGrafter"/>
</dbReference>
<protein>
    <submittedName>
        <fullName evidence="5">DNA-binding LacI/PurR family transcriptional regulator</fullName>
    </submittedName>
</protein>
<keyword evidence="3" id="KW-0804">Transcription</keyword>
<organism evidence="5 6">
    <name type="scientific">Psychromicrobium silvestre</name>
    <dbReference type="NCBI Taxonomy" id="1645614"/>
    <lineage>
        <taxon>Bacteria</taxon>
        <taxon>Bacillati</taxon>
        <taxon>Actinomycetota</taxon>
        <taxon>Actinomycetes</taxon>
        <taxon>Micrococcales</taxon>
        <taxon>Micrococcaceae</taxon>
        <taxon>Psychromicrobium</taxon>
    </lineage>
</organism>
<evidence type="ECO:0000259" key="4">
    <source>
        <dbReference type="PROSITE" id="PS50932"/>
    </source>
</evidence>
<keyword evidence="2 5" id="KW-0238">DNA-binding</keyword>
<dbReference type="GO" id="GO:0003700">
    <property type="term" value="F:DNA-binding transcription factor activity"/>
    <property type="evidence" value="ECO:0007669"/>
    <property type="project" value="TreeGrafter"/>
</dbReference>
<sequence>MANLKTVAEKVGVSVSTVSNAYNKPEQLSTELRAKILDAAQELGYAGPDAAARALRSGKAHTIGVLLTERLSYAFSDPYAVLMLSGLTAACEERGTGVLLMPVIGKEGHSLSLNNAAIDAATAFCLHPGHEGLKRIKARGIPFVGEDISSEPDSSWVAIDERAAGQSLGKYLHKLGHRNIAVVSSLRTDGGQITTRLAEPSELQNLDDWGRFSGILDEMPGATVQVVDSSPNSVDSGQAAAELILDRQDRPTAIVCLSDVQALGVLRAFKVRGIIPGKDISVTGFDDIPAAEAAGLTTVRQSAFEKGRLIGELMLTPDNPHRQVILPTEFIIRSSTGPAPLVP</sequence>
<dbReference type="CDD" id="cd01392">
    <property type="entry name" value="HTH_LacI"/>
    <property type="match status" value="1"/>
</dbReference>
<dbReference type="PANTHER" id="PTHR30146:SF138">
    <property type="entry name" value="TRANSCRIPTIONAL REGULATORY PROTEIN"/>
    <property type="match status" value="1"/>
</dbReference>
<feature type="domain" description="HTH lacI-type" evidence="4">
    <location>
        <begin position="2"/>
        <end position="57"/>
    </location>
</feature>
<dbReference type="CDD" id="cd06279">
    <property type="entry name" value="PBP1_LacI-like"/>
    <property type="match status" value="1"/>
</dbReference>
<dbReference type="InterPro" id="IPR046335">
    <property type="entry name" value="LacI/GalR-like_sensor"/>
</dbReference>
<dbReference type="SUPFAM" id="SSF47413">
    <property type="entry name" value="lambda repressor-like DNA-binding domains"/>
    <property type="match status" value="1"/>
</dbReference>
<comment type="caution">
    <text evidence="5">The sequence shown here is derived from an EMBL/GenBank/DDBJ whole genome shotgun (WGS) entry which is preliminary data.</text>
</comment>